<proteinExistence type="predicted"/>
<comment type="caution">
    <text evidence="1">The sequence shown here is derived from an EMBL/GenBank/DDBJ whole genome shotgun (WGS) entry which is preliminary data.</text>
</comment>
<evidence type="ECO:0000313" key="2">
    <source>
        <dbReference type="Proteomes" id="UP000051335"/>
    </source>
</evidence>
<protein>
    <submittedName>
        <fullName evidence="1">Uncharacterized protein</fullName>
    </submittedName>
</protein>
<dbReference type="EMBL" id="LJQC01000661">
    <property type="protein sequence ID" value="KPW96414.1"/>
    <property type="molecule type" value="Genomic_DNA"/>
</dbReference>
<gene>
    <name evidence="1" type="ORF">ALO75_02533</name>
</gene>
<name>A0A0N8R5X6_9PSED</name>
<keyword evidence="2" id="KW-1185">Reference proteome</keyword>
<dbReference type="RefSeq" id="WP_046237606.1">
    <property type="nucleotide sequence ID" value="NZ_LJQC01000661.1"/>
</dbReference>
<organism evidence="1 2">
    <name type="scientific">Pseudomonas syringae pv. coryli</name>
    <dbReference type="NCBI Taxonomy" id="317659"/>
    <lineage>
        <taxon>Bacteria</taxon>
        <taxon>Pseudomonadati</taxon>
        <taxon>Pseudomonadota</taxon>
        <taxon>Gammaproteobacteria</taxon>
        <taxon>Pseudomonadales</taxon>
        <taxon>Pseudomonadaceae</taxon>
        <taxon>Pseudomonas</taxon>
    </lineage>
</organism>
<dbReference type="Proteomes" id="UP000051335">
    <property type="component" value="Unassembled WGS sequence"/>
</dbReference>
<dbReference type="PATRIC" id="fig|317659.3.peg.3939"/>
<reference evidence="1 2" key="1">
    <citation type="submission" date="2015-09" db="EMBL/GenBank/DDBJ databases">
        <title>Genome announcement of multiple Pseudomonas syringae strains.</title>
        <authorList>
            <person name="Thakur S."/>
            <person name="Wang P.W."/>
            <person name="Gong Y."/>
            <person name="Weir B.S."/>
            <person name="Guttman D.S."/>
        </authorList>
    </citation>
    <scope>NUCLEOTIDE SEQUENCE [LARGE SCALE GENOMIC DNA]</scope>
    <source>
        <strain evidence="1 2">ICMP17001</strain>
    </source>
</reference>
<accession>A0A0N8R5X6</accession>
<evidence type="ECO:0000313" key="1">
    <source>
        <dbReference type="EMBL" id="KPW96414.1"/>
    </source>
</evidence>
<sequence>MTIESKNWQARDSRVSTLQVFGTVTVPQTNSVPVLVKSARPAAFNHLSLDLMVETQGIGLQVLTEKAVAYTQPSGADITGISIYYKDELLASIDTVEVPMFAAE</sequence>
<dbReference type="AlphaFoldDB" id="A0A0N8R5X6"/>